<evidence type="ECO:0000313" key="3">
    <source>
        <dbReference type="EMBL" id="CAA9260689.1"/>
    </source>
</evidence>
<dbReference type="EMBL" id="CADCTN010000187">
    <property type="protein sequence ID" value="CAA9260689.1"/>
    <property type="molecule type" value="Genomic_DNA"/>
</dbReference>
<dbReference type="Gene3D" id="2.40.128.270">
    <property type="match status" value="2"/>
</dbReference>
<dbReference type="AlphaFoldDB" id="A0A6J4ISD8"/>
<accession>A0A6J4ISD8</accession>
<evidence type="ECO:0000259" key="2">
    <source>
        <dbReference type="Pfam" id="PF03724"/>
    </source>
</evidence>
<dbReference type="PANTHER" id="PTHR35535">
    <property type="entry name" value="HEAT SHOCK PROTEIN HSLJ"/>
    <property type="match status" value="1"/>
</dbReference>
<reference evidence="3" key="1">
    <citation type="submission" date="2020-02" db="EMBL/GenBank/DDBJ databases">
        <authorList>
            <person name="Meier V. D."/>
        </authorList>
    </citation>
    <scope>NUCLEOTIDE SEQUENCE</scope>
    <source>
        <strain evidence="3">AVDCRST_MAG52</strain>
    </source>
</reference>
<feature type="domain" description="DUF306" evidence="2">
    <location>
        <begin position="141"/>
        <end position="247"/>
    </location>
</feature>
<proteinExistence type="predicted"/>
<dbReference type="InterPro" id="IPR005184">
    <property type="entry name" value="DUF306_Meta_HslJ"/>
</dbReference>
<feature type="chain" id="PRO_5039269860" description="DUF306 domain-containing protein" evidence="1">
    <location>
        <begin position="16"/>
        <end position="253"/>
    </location>
</feature>
<dbReference type="InterPro" id="IPR038670">
    <property type="entry name" value="HslJ-like_sf"/>
</dbReference>
<dbReference type="PANTHER" id="PTHR35535:SF1">
    <property type="entry name" value="HEAT SHOCK PROTEIN HSLJ"/>
    <property type="match status" value="1"/>
</dbReference>
<feature type="domain" description="DUF306" evidence="2">
    <location>
        <begin position="41"/>
        <end position="127"/>
    </location>
</feature>
<feature type="signal peptide" evidence="1">
    <location>
        <begin position="1"/>
        <end position="15"/>
    </location>
</feature>
<dbReference type="Pfam" id="PF03724">
    <property type="entry name" value="META"/>
    <property type="match status" value="2"/>
</dbReference>
<organism evidence="3">
    <name type="scientific">uncultured Blastococcus sp</name>
    <dbReference type="NCBI Taxonomy" id="217144"/>
    <lineage>
        <taxon>Bacteria</taxon>
        <taxon>Bacillati</taxon>
        <taxon>Actinomycetota</taxon>
        <taxon>Actinomycetes</taxon>
        <taxon>Geodermatophilales</taxon>
        <taxon>Geodermatophilaceae</taxon>
        <taxon>Blastococcus</taxon>
        <taxon>environmental samples</taxon>
    </lineage>
</organism>
<keyword evidence="1" id="KW-0732">Signal</keyword>
<name>A0A6J4ISD8_9ACTN</name>
<protein>
    <recommendedName>
        <fullName evidence="2">DUF306 domain-containing protein</fullName>
    </recommendedName>
</protein>
<dbReference type="PROSITE" id="PS51257">
    <property type="entry name" value="PROKAR_LIPOPROTEIN"/>
    <property type="match status" value="1"/>
</dbReference>
<sequence>MHRAILLLAAVLALAACGAGDGASGPDVAGEWDFAGGTADGAELPRPAGAQATLEIDREELRGVAFCNQYFASYRLDGSSFTLDGIGSTEMGCEPDVMAAETTFLTALADVDRATGDGDSLLLTGDGVELRFTAVVGVPDSPLEETRWVLETVVDGEMASSTVGAPALLTLGADRTAEASTGCRTITGTWLVESGALVVDDLLADSAPCPADVEDQDGHVTAVLQGGPALQIQEDRLTLTADDGRALVYRAAG</sequence>
<dbReference type="InterPro" id="IPR053147">
    <property type="entry name" value="Hsp_HslJ-like"/>
</dbReference>
<gene>
    <name evidence="3" type="ORF">AVDCRST_MAG52-2864</name>
</gene>
<evidence type="ECO:0000256" key="1">
    <source>
        <dbReference type="SAM" id="SignalP"/>
    </source>
</evidence>